<evidence type="ECO:0000313" key="13">
    <source>
        <dbReference type="EMBL" id="KAK9157084.1"/>
    </source>
</evidence>
<evidence type="ECO:0000256" key="12">
    <source>
        <dbReference type="SAM" id="MobiDB-lite"/>
    </source>
</evidence>
<comment type="function">
    <text evidence="11">Component of the signal recognition particle (SRP) complex, a ribonucleoprotein complex that mediates the cotranslational targeting of secretory and membrane proteins to the endoplasmic reticulum (ER). Binds directly to 7SL RNA. Mediates binding of SRP54 to the SRP complex.</text>
</comment>
<reference evidence="13 14" key="1">
    <citation type="submission" date="2024-01" db="EMBL/GenBank/DDBJ databases">
        <title>Genome assemblies of Stephania.</title>
        <authorList>
            <person name="Yang L."/>
        </authorList>
    </citation>
    <scope>NUCLEOTIDE SEQUENCE [LARGE SCALE GENOMIC DNA]</scope>
    <source>
        <strain evidence="13">JXDWG</strain>
        <tissue evidence="13">Leaf</tissue>
    </source>
</reference>
<dbReference type="PANTHER" id="PTHR17453">
    <property type="entry name" value="SIGNAL RECOGNITION PARTICLE 19 KD PROTEIN"/>
    <property type="match status" value="1"/>
</dbReference>
<proteinExistence type="inferred from homology"/>
<keyword evidence="14" id="KW-1185">Reference proteome</keyword>
<comment type="subcellular location">
    <subcellularLocation>
        <location evidence="1">Cytoplasm</location>
    </subcellularLocation>
    <subcellularLocation>
        <location evidence="2">Nucleus</location>
        <location evidence="2">Nucleolus</location>
    </subcellularLocation>
</comment>
<evidence type="ECO:0000256" key="9">
    <source>
        <dbReference type="ARBA" id="ARBA00033761"/>
    </source>
</evidence>
<keyword evidence="4" id="KW-0963">Cytoplasm</keyword>
<comment type="caution">
    <text evidence="13">The sequence shown here is derived from an EMBL/GenBank/DDBJ whole genome shotgun (WGS) entry which is preliminary data.</text>
</comment>
<organism evidence="13 14">
    <name type="scientific">Stephania cephalantha</name>
    <dbReference type="NCBI Taxonomy" id="152367"/>
    <lineage>
        <taxon>Eukaryota</taxon>
        <taxon>Viridiplantae</taxon>
        <taxon>Streptophyta</taxon>
        <taxon>Embryophyta</taxon>
        <taxon>Tracheophyta</taxon>
        <taxon>Spermatophyta</taxon>
        <taxon>Magnoliopsida</taxon>
        <taxon>Ranunculales</taxon>
        <taxon>Menispermaceae</taxon>
        <taxon>Menispermoideae</taxon>
        <taxon>Cissampelideae</taxon>
        <taxon>Stephania</taxon>
    </lineage>
</organism>
<dbReference type="EMBL" id="JBBNAG010000002">
    <property type="protein sequence ID" value="KAK9157084.1"/>
    <property type="molecule type" value="Genomic_DNA"/>
</dbReference>
<evidence type="ECO:0000256" key="2">
    <source>
        <dbReference type="ARBA" id="ARBA00004604"/>
    </source>
</evidence>
<dbReference type="Gene3D" id="3.30.56.30">
    <property type="entry name" value="Signal recognition particle, SRP19-like subunit"/>
    <property type="match status" value="1"/>
</dbReference>
<comment type="subunit">
    <text evidence="9">Component of a signal recognition particle complex that consists of a 7SL RNA molecule of 300 nucleotides and six protein subunits: SRP72, SRP68, SRP54, SRP19, SRP14 and SRP9.</text>
</comment>
<accession>A0AAP0KSI7</accession>
<sequence length="138" mass="15407">MDMDVTSIKKWIVFYPIYINSKKTIAEGRRISTIKGCENPTCVEIDDCCKHLKLPSVIEIEKAYPRDYLQKGRVRVMLKTEDGTLLNPAIGSRKQLMIQVAELVRRHPGRTKKQDTSSSSSTQAGPSKAGGKGGKKKK</sequence>
<dbReference type="SUPFAM" id="SSF69695">
    <property type="entry name" value="SRP19"/>
    <property type="match status" value="1"/>
</dbReference>
<keyword evidence="7" id="KW-0539">Nucleus</keyword>
<evidence type="ECO:0000256" key="3">
    <source>
        <dbReference type="ARBA" id="ARBA00008910"/>
    </source>
</evidence>
<evidence type="ECO:0000313" key="14">
    <source>
        <dbReference type="Proteomes" id="UP001419268"/>
    </source>
</evidence>
<dbReference type="InterPro" id="IPR036521">
    <property type="entry name" value="SRP19-like_sf"/>
</dbReference>
<dbReference type="PANTHER" id="PTHR17453:SF0">
    <property type="entry name" value="SIGNAL RECOGNITION PARTICLE 19 KDA PROTEIN"/>
    <property type="match status" value="1"/>
</dbReference>
<evidence type="ECO:0000256" key="4">
    <source>
        <dbReference type="ARBA" id="ARBA00022490"/>
    </source>
</evidence>
<evidence type="ECO:0000256" key="5">
    <source>
        <dbReference type="ARBA" id="ARBA00022884"/>
    </source>
</evidence>
<protein>
    <recommendedName>
        <fullName evidence="10">Signal recognition particle 19 kDa protein</fullName>
    </recommendedName>
</protein>
<dbReference type="FunFam" id="3.30.56.30:FF:000002">
    <property type="entry name" value="Signal recognition particle 19kDa"/>
    <property type="match status" value="1"/>
</dbReference>
<evidence type="ECO:0000256" key="8">
    <source>
        <dbReference type="ARBA" id="ARBA00023274"/>
    </source>
</evidence>
<gene>
    <name evidence="13" type="ORF">Scep_003658</name>
</gene>
<evidence type="ECO:0000256" key="6">
    <source>
        <dbReference type="ARBA" id="ARBA00023135"/>
    </source>
</evidence>
<dbReference type="AlphaFoldDB" id="A0AAP0KSI7"/>
<evidence type="ECO:0000256" key="11">
    <source>
        <dbReference type="ARBA" id="ARBA00045518"/>
    </source>
</evidence>
<dbReference type="GO" id="GO:0005786">
    <property type="term" value="C:signal recognition particle, endoplasmic reticulum targeting"/>
    <property type="evidence" value="ECO:0007669"/>
    <property type="project" value="UniProtKB-KW"/>
</dbReference>
<evidence type="ECO:0000256" key="7">
    <source>
        <dbReference type="ARBA" id="ARBA00023242"/>
    </source>
</evidence>
<dbReference type="InterPro" id="IPR002778">
    <property type="entry name" value="Signal_recog_particle_SRP19"/>
</dbReference>
<comment type="similarity">
    <text evidence="3">Belongs to the SRP19 family.</text>
</comment>
<dbReference type="Proteomes" id="UP001419268">
    <property type="component" value="Unassembled WGS sequence"/>
</dbReference>
<name>A0AAP0KSI7_9MAGN</name>
<dbReference type="Pfam" id="PF01922">
    <property type="entry name" value="SRP19"/>
    <property type="match status" value="1"/>
</dbReference>
<dbReference type="GO" id="GO:0006617">
    <property type="term" value="P:SRP-dependent cotranslational protein targeting to membrane, signal sequence recognition"/>
    <property type="evidence" value="ECO:0007669"/>
    <property type="project" value="TreeGrafter"/>
</dbReference>
<keyword evidence="6" id="KW-0733">Signal recognition particle</keyword>
<keyword evidence="8" id="KW-0687">Ribonucleoprotein</keyword>
<evidence type="ECO:0000256" key="1">
    <source>
        <dbReference type="ARBA" id="ARBA00004496"/>
    </source>
</evidence>
<evidence type="ECO:0000256" key="10">
    <source>
        <dbReference type="ARBA" id="ARBA00033772"/>
    </source>
</evidence>
<dbReference type="GO" id="GO:0005730">
    <property type="term" value="C:nucleolus"/>
    <property type="evidence" value="ECO:0007669"/>
    <property type="project" value="UniProtKB-SubCell"/>
</dbReference>
<feature type="region of interest" description="Disordered" evidence="12">
    <location>
        <begin position="104"/>
        <end position="138"/>
    </location>
</feature>
<dbReference type="GO" id="GO:0008312">
    <property type="term" value="F:7S RNA binding"/>
    <property type="evidence" value="ECO:0007669"/>
    <property type="project" value="InterPro"/>
</dbReference>
<keyword evidence="5" id="KW-0694">RNA-binding</keyword>